<evidence type="ECO:0000313" key="5">
    <source>
        <dbReference type="EMBL" id="KAK2161932.1"/>
    </source>
</evidence>
<feature type="coiled-coil region" evidence="2">
    <location>
        <begin position="199"/>
        <end position="301"/>
    </location>
</feature>
<keyword evidence="4" id="KW-1133">Transmembrane helix</keyword>
<gene>
    <name evidence="5" type="ORF">LSH36_107g01040</name>
</gene>
<dbReference type="PANTHER" id="PTHR21549">
    <property type="entry name" value="MUTATED IN BLADDER CANCER 1"/>
    <property type="match status" value="1"/>
</dbReference>
<feature type="transmembrane region" description="Helical" evidence="4">
    <location>
        <begin position="303"/>
        <end position="324"/>
    </location>
</feature>
<evidence type="ECO:0008006" key="7">
    <source>
        <dbReference type="Google" id="ProtNLM"/>
    </source>
</evidence>
<keyword evidence="1 2" id="KW-0175">Coiled coil</keyword>
<evidence type="ECO:0000313" key="6">
    <source>
        <dbReference type="Proteomes" id="UP001208570"/>
    </source>
</evidence>
<dbReference type="Proteomes" id="UP001208570">
    <property type="component" value="Unassembled WGS sequence"/>
</dbReference>
<keyword evidence="4" id="KW-0812">Transmembrane</keyword>
<dbReference type="EMBL" id="JAODUP010000107">
    <property type="protein sequence ID" value="KAK2161932.1"/>
    <property type="molecule type" value="Genomic_DNA"/>
</dbReference>
<proteinExistence type="predicted"/>
<feature type="region of interest" description="Disordered" evidence="3">
    <location>
        <begin position="396"/>
        <end position="473"/>
    </location>
</feature>
<organism evidence="5 6">
    <name type="scientific">Paralvinella palmiformis</name>
    <dbReference type="NCBI Taxonomy" id="53620"/>
    <lineage>
        <taxon>Eukaryota</taxon>
        <taxon>Metazoa</taxon>
        <taxon>Spiralia</taxon>
        <taxon>Lophotrochozoa</taxon>
        <taxon>Annelida</taxon>
        <taxon>Polychaeta</taxon>
        <taxon>Sedentaria</taxon>
        <taxon>Canalipalpata</taxon>
        <taxon>Terebellida</taxon>
        <taxon>Terebelliformia</taxon>
        <taxon>Alvinellidae</taxon>
        <taxon>Paralvinella</taxon>
    </lineage>
</organism>
<name>A0AAD9N9D5_9ANNE</name>
<evidence type="ECO:0000256" key="1">
    <source>
        <dbReference type="ARBA" id="ARBA00023054"/>
    </source>
</evidence>
<keyword evidence="6" id="KW-1185">Reference proteome</keyword>
<protein>
    <recommendedName>
        <fullName evidence="7">Coiled-coil domain containing 112</fullName>
    </recommendedName>
</protein>
<comment type="caution">
    <text evidence="5">The sequence shown here is derived from an EMBL/GenBank/DDBJ whole genome shotgun (WGS) entry which is preliminary data.</text>
</comment>
<keyword evidence="4" id="KW-0472">Membrane</keyword>
<accession>A0AAD9N9D5</accession>
<sequence>MSDYMPLEREKAAHVYNKRGDFYKEFGTLQETEEKMNAERSTEKVKLQQQLTKIKGLVKKFQRELVDVKPTPEFVERLKIMMEEIEGHIADFKDKQRAQYEEMMRDEHITSQEVAALDKRFDSWSQQVAPLDVVKTPKSTPRALLSHRDKERDLPPEVKTFERFVASTGGPRGGWDEYDHGTFLKFRNRHKTDVEIREHEKWYQEYLELNEKKKEAIQKWKERKEKEEILAKAEKDEQEAEKRRRLEEEQQKALEKERQERKLYLNRWKLEKEIERAEAEERQLRERLAKAEKEERERQKQVFILRYIYIYIYIYIYHVLYSYYESHHLCYSFTMSLITFEALHAKVLEYKRIKEEEEERVRLEEAWKEHLEQEEKRKLATVLVSKYRERDLTTVKQRRAEQEEKEKAEKKRQKRIEEKLRHQAEQHVSRDPSRLLQPTAGWKERQKSGEPSASGPVLHMPHRAIPSWRQNLH</sequence>
<dbReference type="PANTHER" id="PTHR21549:SF0">
    <property type="entry name" value="COILED-COIL DOMAIN-CONTAINING PROTEIN 112"/>
    <property type="match status" value="1"/>
</dbReference>
<evidence type="ECO:0000256" key="4">
    <source>
        <dbReference type="SAM" id="Phobius"/>
    </source>
</evidence>
<evidence type="ECO:0000256" key="3">
    <source>
        <dbReference type="SAM" id="MobiDB-lite"/>
    </source>
</evidence>
<feature type="compositionally biased region" description="Basic and acidic residues" evidence="3">
    <location>
        <begin position="396"/>
        <end position="433"/>
    </location>
</feature>
<evidence type="ECO:0000256" key="2">
    <source>
        <dbReference type="SAM" id="Coils"/>
    </source>
</evidence>
<reference evidence="5" key="1">
    <citation type="journal article" date="2023" name="Mol. Biol. Evol.">
        <title>Third-Generation Sequencing Reveals the Adaptive Role of the Epigenome in Three Deep-Sea Polychaetes.</title>
        <authorList>
            <person name="Perez M."/>
            <person name="Aroh O."/>
            <person name="Sun Y."/>
            <person name="Lan Y."/>
            <person name="Juniper S.K."/>
            <person name="Young C.R."/>
            <person name="Angers B."/>
            <person name="Qian P.Y."/>
        </authorList>
    </citation>
    <scope>NUCLEOTIDE SEQUENCE</scope>
    <source>
        <strain evidence="5">P08H-3</strain>
    </source>
</reference>
<feature type="coiled-coil region" evidence="2">
    <location>
        <begin position="340"/>
        <end position="374"/>
    </location>
</feature>
<dbReference type="AlphaFoldDB" id="A0AAD9N9D5"/>
<feature type="coiled-coil region" evidence="2">
    <location>
        <begin position="44"/>
        <end position="95"/>
    </location>
</feature>
<dbReference type="InterPro" id="IPR039902">
    <property type="entry name" value="CCDC148/CCDC112"/>
</dbReference>